<feature type="transmembrane region" description="Helical" evidence="1">
    <location>
        <begin position="64"/>
        <end position="83"/>
    </location>
</feature>
<dbReference type="AlphaFoldDB" id="A0A5B7I0W2"/>
<dbReference type="EMBL" id="VSRR010045662">
    <property type="protein sequence ID" value="MPC77352.1"/>
    <property type="molecule type" value="Genomic_DNA"/>
</dbReference>
<dbReference type="PANTHER" id="PTHR12048:SF0">
    <property type="entry name" value="CCAAT_ENHANCER-BINDING PROTEIN ZETA"/>
    <property type="match status" value="1"/>
</dbReference>
<dbReference type="GO" id="GO:0005634">
    <property type="term" value="C:nucleus"/>
    <property type="evidence" value="ECO:0007669"/>
    <property type="project" value="TreeGrafter"/>
</dbReference>
<reference evidence="2 3" key="1">
    <citation type="submission" date="2019-05" db="EMBL/GenBank/DDBJ databases">
        <title>Another draft genome of Portunus trituberculatus and its Hox gene families provides insights of decapod evolution.</title>
        <authorList>
            <person name="Jeong J.-H."/>
            <person name="Song I."/>
            <person name="Kim S."/>
            <person name="Choi T."/>
            <person name="Kim D."/>
            <person name="Ryu S."/>
            <person name="Kim W."/>
        </authorList>
    </citation>
    <scope>NUCLEOTIDE SEQUENCE [LARGE SCALE GENOMIC DNA]</scope>
    <source>
        <tissue evidence="2">Muscle</tissue>
    </source>
</reference>
<dbReference type="Proteomes" id="UP000324222">
    <property type="component" value="Unassembled WGS sequence"/>
</dbReference>
<protein>
    <submittedName>
        <fullName evidence="2">CCAAT/enhancer-binding protein zeta</fullName>
    </submittedName>
</protein>
<keyword evidence="3" id="KW-1185">Reference proteome</keyword>
<evidence type="ECO:0000256" key="1">
    <source>
        <dbReference type="SAM" id="Phobius"/>
    </source>
</evidence>
<evidence type="ECO:0000313" key="2">
    <source>
        <dbReference type="EMBL" id="MPC77352.1"/>
    </source>
</evidence>
<keyword evidence="1" id="KW-0812">Transmembrane</keyword>
<sequence length="85" mass="9541">MSALLRGLNRAFPYSGMGSAALEEQLGTLFKLCHLVSFNIATQALQLVYQVLCSRKEGQISDRCVCLMIMMLIIYGLLKLQYIHT</sequence>
<accession>A0A5B7I0W2</accession>
<comment type="caution">
    <text evidence="2">The sequence shown here is derived from an EMBL/GenBank/DDBJ whole genome shotgun (WGS) entry which is preliminary data.</text>
</comment>
<keyword evidence="1" id="KW-0472">Membrane</keyword>
<gene>
    <name evidence="2" type="primary">CEBPZ</name>
    <name evidence="2" type="ORF">E2C01_071804</name>
</gene>
<organism evidence="2 3">
    <name type="scientific">Portunus trituberculatus</name>
    <name type="common">Swimming crab</name>
    <name type="synonym">Neptunus trituberculatus</name>
    <dbReference type="NCBI Taxonomy" id="210409"/>
    <lineage>
        <taxon>Eukaryota</taxon>
        <taxon>Metazoa</taxon>
        <taxon>Ecdysozoa</taxon>
        <taxon>Arthropoda</taxon>
        <taxon>Crustacea</taxon>
        <taxon>Multicrustacea</taxon>
        <taxon>Malacostraca</taxon>
        <taxon>Eumalacostraca</taxon>
        <taxon>Eucarida</taxon>
        <taxon>Decapoda</taxon>
        <taxon>Pleocyemata</taxon>
        <taxon>Brachyura</taxon>
        <taxon>Eubrachyura</taxon>
        <taxon>Portunoidea</taxon>
        <taxon>Portunidae</taxon>
        <taxon>Portuninae</taxon>
        <taxon>Portunus</taxon>
    </lineage>
</organism>
<name>A0A5B7I0W2_PORTR</name>
<keyword evidence="1" id="KW-1133">Transmembrane helix</keyword>
<proteinExistence type="predicted"/>
<dbReference type="PANTHER" id="PTHR12048">
    <property type="entry name" value="CCAAT-BINDING FACTOR-RELATED"/>
    <property type="match status" value="1"/>
</dbReference>
<dbReference type="InterPro" id="IPR040155">
    <property type="entry name" value="CEBPZ/Mak21-like"/>
</dbReference>
<dbReference type="OrthoDB" id="28947at2759"/>
<evidence type="ECO:0000313" key="3">
    <source>
        <dbReference type="Proteomes" id="UP000324222"/>
    </source>
</evidence>